<comment type="caution">
    <text evidence="1">The sequence shown here is derived from an EMBL/GenBank/DDBJ whole genome shotgun (WGS) entry which is preliminary data.</text>
</comment>
<name>A0A4S8JIH4_MUSBA</name>
<protein>
    <submittedName>
        <fullName evidence="1">Uncharacterized protein</fullName>
    </submittedName>
</protein>
<keyword evidence="2" id="KW-1185">Reference proteome</keyword>
<organism evidence="1 2">
    <name type="scientific">Musa balbisiana</name>
    <name type="common">Banana</name>
    <dbReference type="NCBI Taxonomy" id="52838"/>
    <lineage>
        <taxon>Eukaryota</taxon>
        <taxon>Viridiplantae</taxon>
        <taxon>Streptophyta</taxon>
        <taxon>Embryophyta</taxon>
        <taxon>Tracheophyta</taxon>
        <taxon>Spermatophyta</taxon>
        <taxon>Magnoliopsida</taxon>
        <taxon>Liliopsida</taxon>
        <taxon>Zingiberales</taxon>
        <taxon>Musaceae</taxon>
        <taxon>Musa</taxon>
    </lineage>
</organism>
<proteinExistence type="predicted"/>
<evidence type="ECO:0000313" key="1">
    <source>
        <dbReference type="EMBL" id="THU61770.1"/>
    </source>
</evidence>
<dbReference type="EMBL" id="PYDT01000005">
    <property type="protein sequence ID" value="THU61770.1"/>
    <property type="molecule type" value="Genomic_DNA"/>
</dbReference>
<dbReference type="Proteomes" id="UP000317650">
    <property type="component" value="Chromosome 7"/>
</dbReference>
<evidence type="ECO:0000313" key="2">
    <source>
        <dbReference type="Proteomes" id="UP000317650"/>
    </source>
</evidence>
<accession>A0A4S8JIH4</accession>
<sequence>MVMTATYSCAAPVKLLEHINWQHYGYNPRSWKVKLEAMQGVKKMDQELCCYTKETQSFGTSRPYVVQ</sequence>
<reference evidence="1 2" key="1">
    <citation type="journal article" date="2019" name="Nat. Plants">
        <title>Genome sequencing of Musa balbisiana reveals subgenome evolution and function divergence in polyploid bananas.</title>
        <authorList>
            <person name="Yao X."/>
        </authorList>
    </citation>
    <scope>NUCLEOTIDE SEQUENCE [LARGE SCALE GENOMIC DNA]</scope>
    <source>
        <strain evidence="2">cv. DH-PKW</strain>
        <tissue evidence="1">Leaves</tissue>
    </source>
</reference>
<dbReference type="AlphaFoldDB" id="A0A4S8JIH4"/>
<gene>
    <name evidence="1" type="ORF">C4D60_Mb07t26790</name>
</gene>